<evidence type="ECO:0000256" key="3">
    <source>
        <dbReference type="ARBA" id="ARBA00022512"/>
    </source>
</evidence>
<comment type="similarity">
    <text evidence="2 9">Belongs to the glycosyl hydrolase 28 family.</text>
</comment>
<evidence type="ECO:0000313" key="11">
    <source>
        <dbReference type="Proteomes" id="UP001085076"/>
    </source>
</evidence>
<evidence type="ECO:0000256" key="1">
    <source>
        <dbReference type="ARBA" id="ARBA00004191"/>
    </source>
</evidence>
<gene>
    <name evidence="10" type="ORF">J5N97_004195</name>
</gene>
<reference evidence="10" key="1">
    <citation type="submission" date="2021-03" db="EMBL/GenBank/DDBJ databases">
        <authorList>
            <person name="Li Z."/>
            <person name="Yang C."/>
        </authorList>
    </citation>
    <scope>NUCLEOTIDE SEQUENCE</scope>
    <source>
        <strain evidence="10">Dzin_1.0</strain>
        <tissue evidence="10">Leaf</tissue>
    </source>
</reference>
<accession>A0A9D5D7F2</accession>
<dbReference type="SUPFAM" id="SSF51126">
    <property type="entry name" value="Pectin lyase-like"/>
    <property type="match status" value="1"/>
</dbReference>
<evidence type="ECO:0000256" key="7">
    <source>
        <dbReference type="ARBA" id="ARBA00023316"/>
    </source>
</evidence>
<dbReference type="AlphaFoldDB" id="A0A9D5D7F2"/>
<keyword evidence="3" id="KW-0134">Cell wall</keyword>
<keyword evidence="11" id="KW-1185">Reference proteome</keyword>
<dbReference type="Pfam" id="PF00295">
    <property type="entry name" value="Glyco_hydro_28"/>
    <property type="match status" value="1"/>
</dbReference>
<dbReference type="InterPro" id="IPR012334">
    <property type="entry name" value="Pectin_lyas_fold"/>
</dbReference>
<keyword evidence="6 9" id="KW-0326">Glycosidase</keyword>
<dbReference type="InterPro" id="IPR006626">
    <property type="entry name" value="PbH1"/>
</dbReference>
<dbReference type="PROSITE" id="PS00502">
    <property type="entry name" value="POLYGALACTURONASE"/>
    <property type="match status" value="1"/>
</dbReference>
<proteinExistence type="inferred from homology"/>
<evidence type="ECO:0008006" key="12">
    <source>
        <dbReference type="Google" id="ProtNLM"/>
    </source>
</evidence>
<evidence type="ECO:0000256" key="8">
    <source>
        <dbReference type="PROSITE-ProRule" id="PRU10052"/>
    </source>
</evidence>
<dbReference type="OrthoDB" id="187139at2759"/>
<reference evidence="10" key="2">
    <citation type="journal article" date="2022" name="Hortic Res">
        <title>The genome of Dioscorea zingiberensis sheds light on the biosynthesis, origin and evolution of the medicinally important diosgenin saponins.</title>
        <authorList>
            <person name="Li Y."/>
            <person name="Tan C."/>
            <person name="Li Z."/>
            <person name="Guo J."/>
            <person name="Li S."/>
            <person name="Chen X."/>
            <person name="Wang C."/>
            <person name="Dai X."/>
            <person name="Yang H."/>
            <person name="Song W."/>
            <person name="Hou L."/>
            <person name="Xu J."/>
            <person name="Tong Z."/>
            <person name="Xu A."/>
            <person name="Yuan X."/>
            <person name="Wang W."/>
            <person name="Yang Q."/>
            <person name="Chen L."/>
            <person name="Sun Z."/>
            <person name="Wang K."/>
            <person name="Pan B."/>
            <person name="Chen J."/>
            <person name="Bao Y."/>
            <person name="Liu F."/>
            <person name="Qi X."/>
            <person name="Gang D.R."/>
            <person name="Wen J."/>
            <person name="Li J."/>
        </authorList>
    </citation>
    <scope>NUCLEOTIDE SEQUENCE</scope>
    <source>
        <strain evidence="10">Dzin_1.0</strain>
    </source>
</reference>
<feature type="active site" evidence="8">
    <location>
        <position position="77"/>
    </location>
</feature>
<organism evidence="10 11">
    <name type="scientific">Dioscorea zingiberensis</name>
    <dbReference type="NCBI Taxonomy" id="325984"/>
    <lineage>
        <taxon>Eukaryota</taxon>
        <taxon>Viridiplantae</taxon>
        <taxon>Streptophyta</taxon>
        <taxon>Embryophyta</taxon>
        <taxon>Tracheophyta</taxon>
        <taxon>Spermatophyta</taxon>
        <taxon>Magnoliopsida</taxon>
        <taxon>Liliopsida</taxon>
        <taxon>Dioscoreales</taxon>
        <taxon>Dioscoreaceae</taxon>
        <taxon>Dioscorea</taxon>
    </lineage>
</organism>
<evidence type="ECO:0000256" key="4">
    <source>
        <dbReference type="ARBA" id="ARBA00022525"/>
    </source>
</evidence>
<dbReference type="GO" id="GO:0005975">
    <property type="term" value="P:carbohydrate metabolic process"/>
    <property type="evidence" value="ECO:0007669"/>
    <property type="project" value="InterPro"/>
</dbReference>
<comment type="subcellular location">
    <subcellularLocation>
        <location evidence="1">Secreted</location>
        <location evidence="1">Cell wall</location>
    </subcellularLocation>
</comment>
<dbReference type="PANTHER" id="PTHR31375">
    <property type="match status" value="1"/>
</dbReference>
<protein>
    <recommendedName>
        <fullName evidence="12">Polygalacturonase</fullName>
    </recommendedName>
</protein>
<evidence type="ECO:0000256" key="6">
    <source>
        <dbReference type="ARBA" id="ARBA00023295"/>
    </source>
</evidence>
<dbReference type="InterPro" id="IPR000743">
    <property type="entry name" value="Glyco_hydro_28"/>
</dbReference>
<dbReference type="Proteomes" id="UP001085076">
    <property type="component" value="Miscellaneous, Linkage group lg01"/>
</dbReference>
<evidence type="ECO:0000313" key="10">
    <source>
        <dbReference type="EMBL" id="KAJ0985839.1"/>
    </source>
</evidence>
<name>A0A9D5D7F2_9LILI</name>
<evidence type="ECO:0000256" key="2">
    <source>
        <dbReference type="ARBA" id="ARBA00008834"/>
    </source>
</evidence>
<keyword evidence="4" id="KW-0964">Secreted</keyword>
<dbReference type="EMBL" id="JAGGNH010000001">
    <property type="protein sequence ID" value="KAJ0985839.1"/>
    <property type="molecule type" value="Genomic_DNA"/>
</dbReference>
<dbReference type="Gene3D" id="2.160.20.10">
    <property type="entry name" value="Single-stranded right-handed beta-helix, Pectin lyase-like"/>
    <property type="match status" value="1"/>
</dbReference>
<dbReference type="GO" id="GO:0004650">
    <property type="term" value="F:polygalacturonase activity"/>
    <property type="evidence" value="ECO:0007669"/>
    <property type="project" value="InterPro"/>
</dbReference>
<keyword evidence="7" id="KW-0961">Cell wall biogenesis/degradation</keyword>
<evidence type="ECO:0000256" key="5">
    <source>
        <dbReference type="ARBA" id="ARBA00022801"/>
    </source>
</evidence>
<sequence length="232" mass="25056">MNSKLAHIYIFASENLKLNLLSIKAPDESPNTDGIHISESKNVTVTNSVIGTGDDCISVLSGSRNILVFNVSCGPGHGISVGSLGRSYGDKDVSKLIVRNVTFAGTKNGVRIKSWPSSPVTTSASYFIFEDIVMKDVQNPIIIDQKYCPHNICDPRSPSRVKISHVKFRNIRGTTTTAVAVNLLCSDAVPCTNVELSDIHLRYTGRQPATATTSCINVRGFSNGNTKPRSCI</sequence>
<dbReference type="GO" id="GO:0071555">
    <property type="term" value="P:cell wall organization"/>
    <property type="evidence" value="ECO:0007669"/>
    <property type="project" value="UniProtKB-KW"/>
</dbReference>
<comment type="caution">
    <text evidence="10">The sequence shown here is derived from an EMBL/GenBank/DDBJ whole genome shotgun (WGS) entry which is preliminary data.</text>
</comment>
<dbReference type="InterPro" id="IPR011050">
    <property type="entry name" value="Pectin_lyase_fold/virulence"/>
</dbReference>
<dbReference type="SMART" id="SM00710">
    <property type="entry name" value="PbH1"/>
    <property type="match status" value="5"/>
</dbReference>
<keyword evidence="5 9" id="KW-0378">Hydrolase</keyword>
<evidence type="ECO:0000256" key="9">
    <source>
        <dbReference type="RuleBase" id="RU361169"/>
    </source>
</evidence>